<evidence type="ECO:0000256" key="4">
    <source>
        <dbReference type="ARBA" id="ARBA00022824"/>
    </source>
</evidence>
<keyword evidence="13" id="KW-1185">Reference proteome</keyword>
<dbReference type="GO" id="GO:0005737">
    <property type="term" value="C:cytoplasm"/>
    <property type="evidence" value="ECO:0000318"/>
    <property type="project" value="GO_Central"/>
</dbReference>
<comment type="subcellular location">
    <subcellularLocation>
        <location evidence="2">Endoplasmic reticulum membrane</location>
        <topology evidence="2">Multi-pass membrane protein</topology>
    </subcellularLocation>
    <subcellularLocation>
        <location evidence="1">Nucleus membrane</location>
        <topology evidence="1">Multi-pass membrane protein</topology>
    </subcellularLocation>
</comment>
<dbReference type="GO" id="GO:0034975">
    <property type="term" value="P:protein folding in endoplasmic reticulum"/>
    <property type="evidence" value="ECO:0007669"/>
    <property type="project" value="TreeGrafter"/>
</dbReference>
<organism evidence="13 14">
    <name type="scientific">Spinacia oleracea</name>
    <name type="common">Spinach</name>
    <dbReference type="NCBI Taxonomy" id="3562"/>
    <lineage>
        <taxon>Eukaryota</taxon>
        <taxon>Viridiplantae</taxon>
        <taxon>Streptophyta</taxon>
        <taxon>Embryophyta</taxon>
        <taxon>Tracheophyta</taxon>
        <taxon>Spermatophyta</taxon>
        <taxon>Magnoliopsida</taxon>
        <taxon>eudicotyledons</taxon>
        <taxon>Gunneridae</taxon>
        <taxon>Pentapetalae</taxon>
        <taxon>Caryophyllales</taxon>
        <taxon>Chenopodiaceae</taxon>
        <taxon>Chenopodioideae</taxon>
        <taxon>Anserineae</taxon>
        <taxon>Spinacia</taxon>
    </lineage>
</organism>
<keyword evidence="8" id="KW-0539">Nucleus</keyword>
<evidence type="ECO:0000256" key="3">
    <source>
        <dbReference type="ARBA" id="ARBA00022692"/>
    </source>
</evidence>
<evidence type="ECO:0000256" key="7">
    <source>
        <dbReference type="ARBA" id="ARBA00023136"/>
    </source>
</evidence>
<reference evidence="14 15" key="2">
    <citation type="submission" date="2025-04" db="UniProtKB">
        <authorList>
            <consortium name="RefSeq"/>
        </authorList>
    </citation>
    <scope>IDENTIFICATION</scope>
</reference>
<comment type="function">
    <text evidence="9">Encodes a member of the mid-SUN subfamily of SUN-domain proteins that is localized to both the nuclear envelope and the ER. It is involved in early seed development and nuclear morphology. [TAIR].</text>
</comment>
<dbReference type="RefSeq" id="XP_021856872.1">
    <property type="nucleotide sequence ID" value="XM_022001180.1"/>
</dbReference>
<evidence type="ECO:0000256" key="11">
    <source>
        <dbReference type="SAM" id="Phobius"/>
    </source>
</evidence>
<dbReference type="RefSeq" id="XP_021856873.1">
    <property type="nucleotide sequence ID" value="XM_022001181.1"/>
</dbReference>
<evidence type="ECO:0000256" key="1">
    <source>
        <dbReference type="ARBA" id="ARBA00004232"/>
    </source>
</evidence>
<feature type="transmembrane region" description="Helical" evidence="11">
    <location>
        <begin position="535"/>
        <end position="554"/>
    </location>
</feature>
<keyword evidence="7 11" id="KW-0472">Membrane</keyword>
<name>A0A9R0IWG9_SPIOL</name>
<evidence type="ECO:0000259" key="12">
    <source>
        <dbReference type="PROSITE" id="PS51469"/>
    </source>
</evidence>
<evidence type="ECO:0000256" key="2">
    <source>
        <dbReference type="ARBA" id="ARBA00004477"/>
    </source>
</evidence>
<gene>
    <name evidence="14 15" type="primary">LOC110796145</name>
</gene>
<proteinExistence type="predicted"/>
<feature type="region of interest" description="Disordered" evidence="10">
    <location>
        <begin position="132"/>
        <end position="158"/>
    </location>
</feature>
<dbReference type="Proteomes" id="UP000813463">
    <property type="component" value="Chromosome 2"/>
</dbReference>
<keyword evidence="5 11" id="KW-1133">Transmembrane helix</keyword>
<evidence type="ECO:0000256" key="9">
    <source>
        <dbReference type="ARBA" id="ARBA00054046"/>
    </source>
</evidence>
<dbReference type="OrthoDB" id="266334at2759"/>
<evidence type="ECO:0000256" key="6">
    <source>
        <dbReference type="ARBA" id="ARBA00023054"/>
    </source>
</evidence>
<dbReference type="FunFam" id="2.60.120.260:FF:000062">
    <property type="entry name" value="Galactose-binding protein isoform 3"/>
    <property type="match status" value="1"/>
</dbReference>
<feature type="transmembrane region" description="Helical" evidence="11">
    <location>
        <begin position="21"/>
        <end position="45"/>
    </location>
</feature>
<dbReference type="Gene3D" id="2.60.120.260">
    <property type="entry name" value="Galactose-binding domain-like"/>
    <property type="match status" value="1"/>
</dbReference>
<dbReference type="GO" id="GO:0016020">
    <property type="term" value="C:membrane"/>
    <property type="evidence" value="ECO:0000318"/>
    <property type="project" value="GO_Central"/>
</dbReference>
<feature type="compositionally biased region" description="Polar residues" evidence="10">
    <location>
        <begin position="62"/>
        <end position="75"/>
    </location>
</feature>
<dbReference type="GO" id="GO:0031965">
    <property type="term" value="C:nuclear membrane"/>
    <property type="evidence" value="ECO:0007669"/>
    <property type="project" value="UniProtKB-SubCell"/>
</dbReference>
<keyword evidence="3 11" id="KW-0812">Transmembrane</keyword>
<dbReference type="GeneID" id="110796145"/>
<dbReference type="InterPro" id="IPR045120">
    <property type="entry name" value="Suco/Slp1-like"/>
</dbReference>
<evidence type="ECO:0000313" key="14">
    <source>
        <dbReference type="RefSeq" id="XP_021856872.1"/>
    </source>
</evidence>
<evidence type="ECO:0000313" key="15">
    <source>
        <dbReference type="RefSeq" id="XP_021856873.1"/>
    </source>
</evidence>
<reference evidence="13" key="1">
    <citation type="journal article" date="2021" name="Nat. Commun.">
        <title>Genomic analyses provide insights into spinach domestication and the genetic basis of agronomic traits.</title>
        <authorList>
            <person name="Cai X."/>
            <person name="Sun X."/>
            <person name="Xu C."/>
            <person name="Sun H."/>
            <person name="Wang X."/>
            <person name="Ge C."/>
            <person name="Zhang Z."/>
            <person name="Wang Q."/>
            <person name="Fei Z."/>
            <person name="Jiao C."/>
            <person name="Wang Q."/>
        </authorList>
    </citation>
    <scope>NUCLEOTIDE SEQUENCE [LARGE SCALE GENOMIC DNA]</scope>
    <source>
        <strain evidence="13">cv. Varoflay</strain>
    </source>
</reference>
<keyword evidence="4" id="KW-0256">Endoplasmic reticulum</keyword>
<feature type="domain" description="SUN" evidence="12">
    <location>
        <begin position="178"/>
        <end position="338"/>
    </location>
</feature>
<dbReference type="InterPro" id="IPR012919">
    <property type="entry name" value="SUN_dom"/>
</dbReference>
<sequence length="593" mass="66741">MQRSRRALLQRRDLQKAFGRNHLYKYSLSLVIVLWGLVFLLNSWISHGDGHQDESVAAAQNVSSWDENNSGTIPASGSVHKHSLEQTKQLKDTCSEHSYEASCTDGAMVEETVAEPQSGEYIRIDIKHGVTKSTEHAEVETASSDLEHKKGTGKPERLTRTVPRGLDEFKKKALNSKNTYVPGATGSIVHRMEPGGGEYNYASAAKGAKVLDSNKESKGASNILNKDKDKYLRNPCSAEGKFVVIELSEETLVDTVKIANFEHYSSNPKDFELFGSLVYPTQTWEKLGKFSAGNVKHAQSFTVLEPKWVRYLKLNILSHYGSEFYCTLSSVEVYGIDAVERMLEDLISVPDHNHHYAKGEPTVEGEQMETVAESVESKTLDQNPSSESETAGGKNLKHDEMISVVPDPVEEVHLQQGSRMPGDTVLKILMQKVRALDISLSVLERYLEEVNSRYASIFKEFDKEMEEKELLLEKTRSDIKDIVDSRDVIAKDVDDLVAWRSLVSMQLDCLLKDNAMLRSDVRKVQEKQFYMESKGIVVFLISVIFGILALVMLFSDIVNSVYRSEKPRKFCSMKSSWFFLFLSCSFTIVILSL</sequence>
<dbReference type="PANTHER" id="PTHR12953:SF0">
    <property type="entry name" value="SUN DOMAIN-CONTAINING OSSIFICATION FACTOR"/>
    <property type="match status" value="1"/>
</dbReference>
<dbReference type="KEGG" id="soe:110796145"/>
<feature type="transmembrane region" description="Helical" evidence="11">
    <location>
        <begin position="575"/>
        <end position="592"/>
    </location>
</feature>
<dbReference type="GO" id="GO:0005789">
    <property type="term" value="C:endoplasmic reticulum membrane"/>
    <property type="evidence" value="ECO:0007669"/>
    <property type="project" value="UniProtKB-SubCell"/>
</dbReference>
<evidence type="ECO:0000256" key="8">
    <source>
        <dbReference type="ARBA" id="ARBA00023242"/>
    </source>
</evidence>
<dbReference type="PROSITE" id="PS51469">
    <property type="entry name" value="SUN"/>
    <property type="match status" value="1"/>
</dbReference>
<evidence type="ECO:0000256" key="10">
    <source>
        <dbReference type="SAM" id="MobiDB-lite"/>
    </source>
</evidence>
<feature type="compositionally biased region" description="Polar residues" evidence="10">
    <location>
        <begin position="380"/>
        <end position="389"/>
    </location>
</feature>
<accession>A0A9R0IWG9</accession>
<protein>
    <submittedName>
        <fullName evidence="14 15">SUN domain-containing ossification factor-like</fullName>
    </submittedName>
</protein>
<dbReference type="Pfam" id="PF07738">
    <property type="entry name" value="Sad1_UNC"/>
    <property type="match status" value="1"/>
</dbReference>
<feature type="region of interest" description="Disordered" evidence="10">
    <location>
        <begin position="376"/>
        <end position="398"/>
    </location>
</feature>
<evidence type="ECO:0000313" key="13">
    <source>
        <dbReference type="Proteomes" id="UP000813463"/>
    </source>
</evidence>
<dbReference type="AlphaFoldDB" id="A0A9R0IWG9"/>
<feature type="region of interest" description="Disordered" evidence="10">
    <location>
        <begin position="62"/>
        <end position="81"/>
    </location>
</feature>
<dbReference type="PANTHER" id="PTHR12953">
    <property type="entry name" value="MEMBRANE PROTEIN CH1 RELATED"/>
    <property type="match status" value="1"/>
</dbReference>
<evidence type="ECO:0000256" key="5">
    <source>
        <dbReference type="ARBA" id="ARBA00022989"/>
    </source>
</evidence>
<keyword evidence="6" id="KW-0175">Coiled coil</keyword>
<dbReference type="SUPFAM" id="SSF49785">
    <property type="entry name" value="Galactose-binding domain-like"/>
    <property type="match status" value="1"/>
</dbReference>
<dbReference type="InterPro" id="IPR008979">
    <property type="entry name" value="Galactose-bd-like_sf"/>
</dbReference>